<dbReference type="PANTHER" id="PTHR43790:SF8">
    <property type="entry name" value="SUGAR ABC TRANSPORTER ATP-BINDING PROTEIN"/>
    <property type="match status" value="1"/>
</dbReference>
<organism evidence="4 5">
    <name type="scientific">Microbacterium ureisolvens</name>
    <dbReference type="NCBI Taxonomy" id="2781186"/>
    <lineage>
        <taxon>Bacteria</taxon>
        <taxon>Bacillati</taxon>
        <taxon>Actinomycetota</taxon>
        <taxon>Actinomycetes</taxon>
        <taxon>Micrococcales</taxon>
        <taxon>Microbacteriaceae</taxon>
        <taxon>Microbacterium</taxon>
    </lineage>
</organism>
<accession>A0ABS7I0X0</accession>
<dbReference type="PROSITE" id="PS50893">
    <property type="entry name" value="ABC_TRANSPORTER_2"/>
    <property type="match status" value="1"/>
</dbReference>
<dbReference type="Proteomes" id="UP000777440">
    <property type="component" value="Unassembled WGS sequence"/>
</dbReference>
<dbReference type="InterPro" id="IPR027417">
    <property type="entry name" value="P-loop_NTPase"/>
</dbReference>
<dbReference type="Gene3D" id="3.40.50.300">
    <property type="entry name" value="P-loop containing nucleotide triphosphate hydrolases"/>
    <property type="match status" value="1"/>
</dbReference>
<keyword evidence="1" id="KW-0547">Nucleotide-binding</keyword>
<evidence type="ECO:0000313" key="4">
    <source>
        <dbReference type="EMBL" id="MBW9110447.1"/>
    </source>
</evidence>
<dbReference type="PANTHER" id="PTHR43790">
    <property type="entry name" value="CARBOHYDRATE TRANSPORT ATP-BINDING PROTEIN MG119-RELATED"/>
    <property type="match status" value="1"/>
</dbReference>
<dbReference type="InterPro" id="IPR050107">
    <property type="entry name" value="ABC_carbohydrate_import_ATPase"/>
</dbReference>
<dbReference type="Pfam" id="PF00005">
    <property type="entry name" value="ABC_tran"/>
    <property type="match status" value="1"/>
</dbReference>
<dbReference type="InterPro" id="IPR003439">
    <property type="entry name" value="ABC_transporter-like_ATP-bd"/>
</dbReference>
<dbReference type="EMBL" id="JAEUAX010000005">
    <property type="protein sequence ID" value="MBW9110447.1"/>
    <property type="molecule type" value="Genomic_DNA"/>
</dbReference>
<dbReference type="PROSITE" id="PS00211">
    <property type="entry name" value="ABC_TRANSPORTER_1"/>
    <property type="match status" value="1"/>
</dbReference>
<name>A0ABS7I0X0_9MICO</name>
<keyword evidence="5" id="KW-1185">Reference proteome</keyword>
<reference evidence="4 5" key="1">
    <citation type="journal article" date="2021" name="MBio">
        <title>Poor Competitiveness of Bradyrhizobium in Pigeon Pea Root Colonization in Indian Soils.</title>
        <authorList>
            <person name="Chalasani D."/>
            <person name="Basu A."/>
            <person name="Pullabhotla S.V.S.R.N."/>
            <person name="Jorrin B."/>
            <person name="Neal A.L."/>
            <person name="Poole P.S."/>
            <person name="Podile A.R."/>
            <person name="Tkacz A."/>
        </authorList>
    </citation>
    <scope>NUCLEOTIDE SEQUENCE [LARGE SCALE GENOMIC DNA]</scope>
    <source>
        <strain evidence="4 5">HU12</strain>
    </source>
</reference>
<protein>
    <submittedName>
        <fullName evidence="4">Sugar ABC transporter ATP-binding protein</fullName>
    </submittedName>
</protein>
<dbReference type="InterPro" id="IPR017871">
    <property type="entry name" value="ABC_transporter-like_CS"/>
</dbReference>
<evidence type="ECO:0000313" key="5">
    <source>
        <dbReference type="Proteomes" id="UP000777440"/>
    </source>
</evidence>
<evidence type="ECO:0000259" key="3">
    <source>
        <dbReference type="PROSITE" id="PS50893"/>
    </source>
</evidence>
<gene>
    <name evidence="4" type="ORF">JNB61_11750</name>
</gene>
<dbReference type="SUPFAM" id="SSF52540">
    <property type="entry name" value="P-loop containing nucleoside triphosphate hydrolases"/>
    <property type="match status" value="1"/>
</dbReference>
<dbReference type="InterPro" id="IPR003593">
    <property type="entry name" value="AAA+_ATPase"/>
</dbReference>
<comment type="caution">
    <text evidence="4">The sequence shown here is derived from an EMBL/GenBank/DDBJ whole genome shotgun (WGS) entry which is preliminary data.</text>
</comment>
<sequence length="265" mass="28574">METIVAHTVENRRPTRTPILTAENLVKSYGGLTALDGVSFSLYPGEVLALVGDNGAGKSTLLSILSGNSTPTSGHLLVDEAIAHFRRPADATAAGIATVYQDLALALDLDVAANLFLGREVVSRRGPGRWLGWLDEARMVNDARKALSDIHITIPDLDAETRSLSGGQRQAIAIARAITWCQRALLLDEPTAALGVEQQQEVLHLITRVRESGIAVILVSHQLPHVLEIADRIAVLRRGRLVTILEREEANTERLIALITGLEAA</sequence>
<dbReference type="CDD" id="cd03216">
    <property type="entry name" value="ABC_Carb_Monos_I"/>
    <property type="match status" value="1"/>
</dbReference>
<keyword evidence="2 4" id="KW-0067">ATP-binding</keyword>
<proteinExistence type="predicted"/>
<dbReference type="SMART" id="SM00382">
    <property type="entry name" value="AAA"/>
    <property type="match status" value="1"/>
</dbReference>
<evidence type="ECO:0000256" key="1">
    <source>
        <dbReference type="ARBA" id="ARBA00022741"/>
    </source>
</evidence>
<feature type="domain" description="ABC transporter" evidence="3">
    <location>
        <begin position="20"/>
        <end position="263"/>
    </location>
</feature>
<dbReference type="GO" id="GO:0005524">
    <property type="term" value="F:ATP binding"/>
    <property type="evidence" value="ECO:0007669"/>
    <property type="project" value="UniProtKB-KW"/>
</dbReference>
<evidence type="ECO:0000256" key="2">
    <source>
        <dbReference type="ARBA" id="ARBA00022840"/>
    </source>
</evidence>